<dbReference type="Proteomes" id="UP000291189">
    <property type="component" value="Unassembled WGS sequence"/>
</dbReference>
<evidence type="ECO:0000256" key="4">
    <source>
        <dbReference type="ARBA" id="ARBA00022989"/>
    </source>
</evidence>
<reference evidence="8 9" key="1">
    <citation type="submission" date="2019-01" db="EMBL/GenBank/DDBJ databases">
        <title>Nocardioides guangzhouensis sp. nov., an actinobacterium isolated from soil.</title>
        <authorList>
            <person name="Fu Y."/>
            <person name="Cai Y."/>
            <person name="Lin Z."/>
            <person name="Chen P."/>
        </authorList>
    </citation>
    <scope>NUCLEOTIDE SEQUENCE [LARGE SCALE GENOMIC DNA]</scope>
    <source>
        <strain evidence="8 9">NBRC 105384</strain>
    </source>
</reference>
<keyword evidence="2" id="KW-1003">Cell membrane</keyword>
<dbReference type="AlphaFoldDB" id="A0A4Q5J2G0"/>
<accession>A0A4Q5J2G0</accession>
<keyword evidence="4 6" id="KW-1133">Transmembrane helix</keyword>
<evidence type="ECO:0000259" key="7">
    <source>
        <dbReference type="Pfam" id="PF00482"/>
    </source>
</evidence>
<keyword evidence="9" id="KW-1185">Reference proteome</keyword>
<feature type="transmembrane region" description="Helical" evidence="6">
    <location>
        <begin position="283"/>
        <end position="302"/>
    </location>
</feature>
<evidence type="ECO:0000256" key="5">
    <source>
        <dbReference type="ARBA" id="ARBA00023136"/>
    </source>
</evidence>
<feature type="transmembrane region" description="Helical" evidence="6">
    <location>
        <begin position="136"/>
        <end position="154"/>
    </location>
</feature>
<keyword evidence="5 6" id="KW-0472">Membrane</keyword>
<proteinExistence type="predicted"/>
<evidence type="ECO:0000256" key="3">
    <source>
        <dbReference type="ARBA" id="ARBA00022692"/>
    </source>
</evidence>
<keyword evidence="3 6" id="KW-0812">Transmembrane</keyword>
<sequence length="308" mass="32366">MNSLVLVMLVGGVAGAGVLLLVSMFSRTTTSGAAALAQIDARRERGVRAASLTADRRHSDESVRMRKFGASVSDLLAARGVRLSSSITANLGIVGQSRETFIARTLLSAVVGMFVPVIVLAFPLVTGMFGTPVVPLWLSALGALLGGILPWAQLNNDADERRRDFRHVVSSFLDLVAMNLAGGRGVPEALASATSISDGWAMVRIRDTIEAARLQGTTPWAALGQLGDDVDVDELRDLAAALALVAEDGAKVRDSLAARAASMRRKELADAEGRAAAQSQSMLVAQLLLCVGFLLFLTYPAVARVLGS</sequence>
<comment type="caution">
    <text evidence="8">The sequence shown here is derived from an EMBL/GenBank/DDBJ whole genome shotgun (WGS) entry which is preliminary data.</text>
</comment>
<evidence type="ECO:0000256" key="6">
    <source>
        <dbReference type="SAM" id="Phobius"/>
    </source>
</evidence>
<dbReference type="PANTHER" id="PTHR35007">
    <property type="entry name" value="INTEGRAL MEMBRANE PROTEIN-RELATED"/>
    <property type="match status" value="1"/>
</dbReference>
<evidence type="ECO:0000256" key="2">
    <source>
        <dbReference type="ARBA" id="ARBA00022475"/>
    </source>
</evidence>
<feature type="transmembrane region" description="Helical" evidence="6">
    <location>
        <begin position="106"/>
        <end position="130"/>
    </location>
</feature>
<evidence type="ECO:0000313" key="8">
    <source>
        <dbReference type="EMBL" id="RYU12770.1"/>
    </source>
</evidence>
<dbReference type="Pfam" id="PF00482">
    <property type="entry name" value="T2SSF"/>
    <property type="match status" value="1"/>
</dbReference>
<dbReference type="InterPro" id="IPR018076">
    <property type="entry name" value="T2SS_GspF_dom"/>
</dbReference>
<protein>
    <recommendedName>
        <fullName evidence="7">Type II secretion system protein GspF domain-containing protein</fullName>
    </recommendedName>
</protein>
<dbReference type="RefSeq" id="WP_129986589.1">
    <property type="nucleotide sequence ID" value="NZ_SDPU01000020.1"/>
</dbReference>
<dbReference type="PANTHER" id="PTHR35007:SF1">
    <property type="entry name" value="PILUS ASSEMBLY PROTEIN"/>
    <property type="match status" value="1"/>
</dbReference>
<evidence type="ECO:0000256" key="1">
    <source>
        <dbReference type="ARBA" id="ARBA00004651"/>
    </source>
</evidence>
<comment type="subcellular location">
    <subcellularLocation>
        <location evidence="1">Cell membrane</location>
        <topology evidence="1">Multi-pass membrane protein</topology>
    </subcellularLocation>
</comment>
<feature type="domain" description="Type II secretion system protein GspF" evidence="7">
    <location>
        <begin position="172"/>
        <end position="298"/>
    </location>
</feature>
<evidence type="ECO:0000313" key="9">
    <source>
        <dbReference type="Proteomes" id="UP000291189"/>
    </source>
</evidence>
<dbReference type="GO" id="GO:0005886">
    <property type="term" value="C:plasma membrane"/>
    <property type="evidence" value="ECO:0007669"/>
    <property type="project" value="UniProtKB-SubCell"/>
</dbReference>
<gene>
    <name evidence="8" type="ORF">ETU37_07285</name>
</gene>
<dbReference type="OrthoDB" id="5243064at2"/>
<dbReference type="EMBL" id="SDPU01000020">
    <property type="protein sequence ID" value="RYU12770.1"/>
    <property type="molecule type" value="Genomic_DNA"/>
</dbReference>
<organism evidence="8 9">
    <name type="scientific">Nocardioides iriomotensis</name>
    <dbReference type="NCBI Taxonomy" id="715784"/>
    <lineage>
        <taxon>Bacteria</taxon>
        <taxon>Bacillati</taxon>
        <taxon>Actinomycetota</taxon>
        <taxon>Actinomycetes</taxon>
        <taxon>Propionibacteriales</taxon>
        <taxon>Nocardioidaceae</taxon>
        <taxon>Nocardioides</taxon>
    </lineage>
</organism>
<feature type="transmembrane region" description="Helical" evidence="6">
    <location>
        <begin position="6"/>
        <end position="25"/>
    </location>
</feature>
<name>A0A4Q5J2G0_9ACTN</name>